<dbReference type="PANTHER" id="PTHR36529:SF1">
    <property type="entry name" value="GLYCOSYLTRANSFERASE"/>
    <property type="match status" value="1"/>
</dbReference>
<proteinExistence type="predicted"/>
<dbReference type="InterPro" id="IPR018641">
    <property type="entry name" value="Trfase_1_rSAM/seldom-assoc"/>
</dbReference>
<comment type="caution">
    <text evidence="1">The sequence shown here is derived from an EMBL/GenBank/DDBJ whole genome shotgun (WGS) entry which is preliminary data.</text>
</comment>
<dbReference type="RefSeq" id="WP_238230179.1">
    <property type="nucleotide sequence ID" value="NZ_BPQO01000011.1"/>
</dbReference>
<sequence length="255" mass="26072">MSAAEPRAAGGPRPPTCAIGIMAKAPQAGRSKTRLCPPLTPDEAAALSAAFLRDTAANIADAARSAPITAYAAYAPHGSEARVAAHVGARTGLVLADGTPPMPAGVQGFGRCLLHAIRGMLARGHAAACVLSSDSPTLPTRRLIEAAEQLLAPGDRAVLGASDDGGYYLLGLKAAHAEMFADIAWSTDSVAAATRARARAIGLPLVELDPWYDVDDAPSLSVLIAETGGYAAPVTRALLGRLERTGRLADRLAPA</sequence>
<dbReference type="PANTHER" id="PTHR36529">
    <property type="entry name" value="SLL1095 PROTEIN"/>
    <property type="match status" value="1"/>
</dbReference>
<keyword evidence="1" id="KW-0548">Nucleotidyltransferase</keyword>
<accession>A0AAV4ZMG2</accession>
<dbReference type="InterPro" id="IPR029044">
    <property type="entry name" value="Nucleotide-diphossugar_trans"/>
</dbReference>
<keyword evidence="2" id="KW-1185">Reference proteome</keyword>
<reference evidence="1" key="2">
    <citation type="submission" date="2021-08" db="EMBL/GenBank/DDBJ databases">
        <authorList>
            <person name="Tani A."/>
            <person name="Ola A."/>
            <person name="Ogura Y."/>
            <person name="Katsura K."/>
            <person name="Hayashi T."/>
        </authorList>
    </citation>
    <scope>NUCLEOTIDE SEQUENCE</scope>
    <source>
        <strain evidence="1">DSM 16372</strain>
    </source>
</reference>
<name>A0AAV4ZMG2_9HYPH</name>
<dbReference type="AlphaFoldDB" id="A0AAV4ZMG2"/>
<evidence type="ECO:0000313" key="1">
    <source>
        <dbReference type="EMBL" id="GJD89327.1"/>
    </source>
</evidence>
<dbReference type="Pfam" id="PF09837">
    <property type="entry name" value="DUF2064"/>
    <property type="match status" value="1"/>
</dbReference>
<dbReference type="EMBL" id="BPQO01000011">
    <property type="protein sequence ID" value="GJD89327.1"/>
    <property type="molecule type" value="Genomic_DNA"/>
</dbReference>
<gene>
    <name evidence="1" type="primary">fbiD_1</name>
    <name evidence="1" type="ORF">BHAOGJBA_2853</name>
</gene>
<evidence type="ECO:0000313" key="2">
    <source>
        <dbReference type="Proteomes" id="UP001055247"/>
    </source>
</evidence>
<reference evidence="1" key="1">
    <citation type="journal article" date="2016" name="Front. Microbiol.">
        <title>Genome Sequence of the Piezophilic, Mesophilic Sulfate-Reducing Bacterium Desulfovibrio indicus J2T.</title>
        <authorList>
            <person name="Cao J."/>
            <person name="Maignien L."/>
            <person name="Shao Z."/>
            <person name="Alain K."/>
            <person name="Jebbar M."/>
        </authorList>
    </citation>
    <scope>NUCLEOTIDE SEQUENCE</scope>
    <source>
        <strain evidence="1">DSM 16372</strain>
    </source>
</reference>
<dbReference type="SUPFAM" id="SSF53448">
    <property type="entry name" value="Nucleotide-diphospho-sugar transferases"/>
    <property type="match status" value="1"/>
</dbReference>
<dbReference type="Proteomes" id="UP001055247">
    <property type="component" value="Unassembled WGS sequence"/>
</dbReference>
<dbReference type="GO" id="GO:0016779">
    <property type="term" value="F:nucleotidyltransferase activity"/>
    <property type="evidence" value="ECO:0007669"/>
    <property type="project" value="UniProtKB-KW"/>
</dbReference>
<organism evidence="1 2">
    <name type="scientific">Methylobacterium hispanicum</name>
    <dbReference type="NCBI Taxonomy" id="270350"/>
    <lineage>
        <taxon>Bacteria</taxon>
        <taxon>Pseudomonadati</taxon>
        <taxon>Pseudomonadota</taxon>
        <taxon>Alphaproteobacteria</taxon>
        <taxon>Hyphomicrobiales</taxon>
        <taxon>Methylobacteriaceae</taxon>
        <taxon>Methylobacterium</taxon>
    </lineage>
</organism>
<protein>
    <submittedName>
        <fullName evidence="1">Phosphoenolpyruvate guanylyltransferase</fullName>
    </submittedName>
</protein>
<keyword evidence="1" id="KW-0808">Transferase</keyword>
<dbReference type="Gene3D" id="3.90.550.10">
    <property type="entry name" value="Spore Coat Polysaccharide Biosynthesis Protein SpsA, Chain A"/>
    <property type="match status" value="1"/>
</dbReference>